<protein>
    <submittedName>
        <fullName evidence="2">Uncharacterized protein</fullName>
    </submittedName>
</protein>
<sequence length="161" mass="17674">EEEEEEELPSHSTRISPTVLAAPEPAYEQEASVDMDETRPEEVEEKEKRVSAPHPIDDEGLDSDDELIEEEEEGEKRETELTPPTTRSSLPVVTAPESARGTLPSVEEDNEELEVAGASPEQTKEEEEKTAAALPHAPTHFFSPALEAPEHAYGALAAVEY</sequence>
<feature type="region of interest" description="Disordered" evidence="1">
    <location>
        <begin position="1"/>
        <end position="137"/>
    </location>
</feature>
<feature type="compositionally biased region" description="Polar residues" evidence="1">
    <location>
        <begin position="82"/>
        <end position="91"/>
    </location>
</feature>
<dbReference type="EMBL" id="BTSY01000002">
    <property type="protein sequence ID" value="GMT16596.1"/>
    <property type="molecule type" value="Genomic_DNA"/>
</dbReference>
<accession>A0AAV5VCY2</accession>
<gene>
    <name evidence="2" type="ORF">PFISCL1PPCAC_7893</name>
</gene>
<reference evidence="2" key="1">
    <citation type="submission" date="2023-10" db="EMBL/GenBank/DDBJ databases">
        <title>Genome assembly of Pristionchus species.</title>
        <authorList>
            <person name="Yoshida K."/>
            <person name="Sommer R.J."/>
        </authorList>
    </citation>
    <scope>NUCLEOTIDE SEQUENCE</scope>
    <source>
        <strain evidence="2">RS5133</strain>
    </source>
</reference>
<feature type="non-terminal residue" evidence="2">
    <location>
        <position position="1"/>
    </location>
</feature>
<feature type="compositionally biased region" description="Acidic residues" evidence="1">
    <location>
        <begin position="58"/>
        <end position="73"/>
    </location>
</feature>
<organism evidence="2 3">
    <name type="scientific">Pristionchus fissidentatus</name>
    <dbReference type="NCBI Taxonomy" id="1538716"/>
    <lineage>
        <taxon>Eukaryota</taxon>
        <taxon>Metazoa</taxon>
        <taxon>Ecdysozoa</taxon>
        <taxon>Nematoda</taxon>
        <taxon>Chromadorea</taxon>
        <taxon>Rhabditida</taxon>
        <taxon>Rhabditina</taxon>
        <taxon>Diplogasteromorpha</taxon>
        <taxon>Diplogasteroidea</taxon>
        <taxon>Neodiplogasteridae</taxon>
        <taxon>Pristionchus</taxon>
    </lineage>
</organism>
<proteinExistence type="predicted"/>
<evidence type="ECO:0000313" key="2">
    <source>
        <dbReference type="EMBL" id="GMT16596.1"/>
    </source>
</evidence>
<name>A0AAV5VCY2_9BILA</name>
<feature type="non-terminal residue" evidence="2">
    <location>
        <position position="161"/>
    </location>
</feature>
<keyword evidence="3" id="KW-1185">Reference proteome</keyword>
<feature type="compositionally biased region" description="Basic and acidic residues" evidence="1">
    <location>
        <begin position="36"/>
        <end position="50"/>
    </location>
</feature>
<dbReference type="AlphaFoldDB" id="A0AAV5VCY2"/>
<comment type="caution">
    <text evidence="2">The sequence shown here is derived from an EMBL/GenBank/DDBJ whole genome shotgun (WGS) entry which is preliminary data.</text>
</comment>
<evidence type="ECO:0000313" key="3">
    <source>
        <dbReference type="Proteomes" id="UP001432322"/>
    </source>
</evidence>
<evidence type="ECO:0000256" key="1">
    <source>
        <dbReference type="SAM" id="MobiDB-lite"/>
    </source>
</evidence>
<dbReference type="Proteomes" id="UP001432322">
    <property type="component" value="Unassembled WGS sequence"/>
</dbReference>